<feature type="compositionally biased region" description="Polar residues" evidence="1">
    <location>
        <begin position="258"/>
        <end position="287"/>
    </location>
</feature>
<feature type="region of interest" description="Disordered" evidence="1">
    <location>
        <begin position="255"/>
        <end position="313"/>
    </location>
</feature>
<name>A0A6A6UBK1_9PEZI</name>
<evidence type="ECO:0000313" key="3">
    <source>
        <dbReference type="Proteomes" id="UP000799302"/>
    </source>
</evidence>
<protein>
    <submittedName>
        <fullName evidence="2">Uncharacterized protein</fullName>
    </submittedName>
</protein>
<keyword evidence="3" id="KW-1185">Reference proteome</keyword>
<dbReference type="Proteomes" id="UP000799302">
    <property type="component" value="Unassembled WGS sequence"/>
</dbReference>
<dbReference type="AlphaFoldDB" id="A0A6A6UBK1"/>
<reference evidence="2" key="1">
    <citation type="journal article" date="2020" name="Stud. Mycol.">
        <title>101 Dothideomycetes genomes: a test case for predicting lifestyles and emergence of pathogens.</title>
        <authorList>
            <person name="Haridas S."/>
            <person name="Albert R."/>
            <person name="Binder M."/>
            <person name="Bloem J."/>
            <person name="Labutti K."/>
            <person name="Salamov A."/>
            <person name="Andreopoulos B."/>
            <person name="Baker S."/>
            <person name="Barry K."/>
            <person name="Bills G."/>
            <person name="Bluhm B."/>
            <person name="Cannon C."/>
            <person name="Castanera R."/>
            <person name="Culley D."/>
            <person name="Daum C."/>
            <person name="Ezra D."/>
            <person name="Gonzalez J."/>
            <person name="Henrissat B."/>
            <person name="Kuo A."/>
            <person name="Liang C."/>
            <person name="Lipzen A."/>
            <person name="Lutzoni F."/>
            <person name="Magnuson J."/>
            <person name="Mondo S."/>
            <person name="Nolan M."/>
            <person name="Ohm R."/>
            <person name="Pangilinan J."/>
            <person name="Park H.-J."/>
            <person name="Ramirez L."/>
            <person name="Alfaro M."/>
            <person name="Sun H."/>
            <person name="Tritt A."/>
            <person name="Yoshinaga Y."/>
            <person name="Zwiers L.-H."/>
            <person name="Turgeon B."/>
            <person name="Goodwin S."/>
            <person name="Spatafora J."/>
            <person name="Crous P."/>
            <person name="Grigoriev I."/>
        </authorList>
    </citation>
    <scope>NUCLEOTIDE SEQUENCE</scope>
    <source>
        <strain evidence="2">CBS 115976</strain>
    </source>
</reference>
<feature type="compositionally biased region" description="Polar residues" evidence="1">
    <location>
        <begin position="294"/>
        <end position="305"/>
    </location>
</feature>
<gene>
    <name evidence="2" type="ORF">BT63DRAFT_283586</name>
</gene>
<feature type="region of interest" description="Disordered" evidence="1">
    <location>
        <begin position="339"/>
        <end position="371"/>
    </location>
</feature>
<feature type="compositionally biased region" description="Basic and acidic residues" evidence="1">
    <location>
        <begin position="194"/>
        <end position="216"/>
    </location>
</feature>
<accession>A0A6A6UBK1</accession>
<evidence type="ECO:0000313" key="2">
    <source>
        <dbReference type="EMBL" id="KAF2668703.1"/>
    </source>
</evidence>
<organism evidence="2 3">
    <name type="scientific">Microthyrium microscopicum</name>
    <dbReference type="NCBI Taxonomy" id="703497"/>
    <lineage>
        <taxon>Eukaryota</taxon>
        <taxon>Fungi</taxon>
        <taxon>Dikarya</taxon>
        <taxon>Ascomycota</taxon>
        <taxon>Pezizomycotina</taxon>
        <taxon>Dothideomycetes</taxon>
        <taxon>Dothideomycetes incertae sedis</taxon>
        <taxon>Microthyriales</taxon>
        <taxon>Microthyriaceae</taxon>
        <taxon>Microthyrium</taxon>
    </lineage>
</organism>
<sequence>MNRPKPPWTKARFSESSVADSSRLLAAANRLRRSASKAFKRAYRGTKSGFVRKEGSGSNPSFYNQTAIPSTSEFSEHDSFSSTGSQIGSAAEYLERDHFATHILTPSDGLVCGHYVPVRRTTTTTTTTNDIEEHNGQRLRRRTTTKISKTRTRLFPVRIQATTQTAEASDIAARVEAACSLDINGEPASCISSEGKDPENERNLDSTSEGRDEVLFQHDVSSRPAESSTTQYTDEEDIVTYTDCGTQTDSEAVLEAENPSSMENPSGTDQPLSMNNPLSTEKLSSTDDPFVTGKRSSTGQDSSESLSEEFYEPSSEELYEPLFAPHRRNRQFFQRPIARTQSSKSNTIDLTPINEGQKEISNPKPSPTKSDSWYLHLHSSPAPNPPSSSPYYNTHLAHDQPKWGTIGLIQPPTILHQLAHLPHTAFPNPFSSSQLTFRKTAHGSFHICWIVNHDSQDGLFKSVTRINHRAQRHRWSAPNAWM</sequence>
<feature type="compositionally biased region" description="Polar residues" evidence="1">
    <location>
        <begin position="339"/>
        <end position="349"/>
    </location>
</feature>
<feature type="region of interest" description="Disordered" evidence="1">
    <location>
        <begin position="188"/>
        <end position="238"/>
    </location>
</feature>
<evidence type="ECO:0000256" key="1">
    <source>
        <dbReference type="SAM" id="MobiDB-lite"/>
    </source>
</evidence>
<dbReference type="EMBL" id="MU004236">
    <property type="protein sequence ID" value="KAF2668703.1"/>
    <property type="molecule type" value="Genomic_DNA"/>
</dbReference>
<proteinExistence type="predicted"/>